<evidence type="ECO:0000313" key="4">
    <source>
        <dbReference type="Proteomes" id="UP000247980"/>
    </source>
</evidence>
<dbReference type="PANTHER" id="PTHR10587">
    <property type="entry name" value="GLYCOSYL TRANSFERASE-RELATED"/>
    <property type="match status" value="1"/>
</dbReference>
<dbReference type="EMBL" id="QJVC01000004">
    <property type="protein sequence ID" value="PYI38940.1"/>
    <property type="molecule type" value="Genomic_DNA"/>
</dbReference>
<dbReference type="AlphaFoldDB" id="A0A2V5J7T4"/>
<dbReference type="InterPro" id="IPR050248">
    <property type="entry name" value="Polysacc_deacetylase_ArnD"/>
</dbReference>
<keyword evidence="4" id="KW-1185">Reference proteome</keyword>
<evidence type="ECO:0000259" key="2">
    <source>
        <dbReference type="PROSITE" id="PS51677"/>
    </source>
</evidence>
<organism evidence="3 4">
    <name type="scientific">Arthrobacter psychrolactophilus</name>
    <dbReference type="NCBI Taxonomy" id="92442"/>
    <lineage>
        <taxon>Bacteria</taxon>
        <taxon>Bacillati</taxon>
        <taxon>Actinomycetota</taxon>
        <taxon>Actinomycetes</taxon>
        <taxon>Micrococcales</taxon>
        <taxon>Micrococcaceae</taxon>
        <taxon>Arthrobacter</taxon>
    </lineage>
</organism>
<dbReference type="InterPro" id="IPR002509">
    <property type="entry name" value="NODB_dom"/>
</dbReference>
<accession>A0A2V5J7T4</accession>
<dbReference type="Gene3D" id="3.20.20.370">
    <property type="entry name" value="Glycoside hydrolase/deacetylase"/>
    <property type="match status" value="1"/>
</dbReference>
<evidence type="ECO:0000313" key="3">
    <source>
        <dbReference type="EMBL" id="PYI38940.1"/>
    </source>
</evidence>
<feature type="region of interest" description="Disordered" evidence="1">
    <location>
        <begin position="1"/>
        <end position="27"/>
    </location>
</feature>
<dbReference type="GO" id="GO:0016810">
    <property type="term" value="F:hydrolase activity, acting on carbon-nitrogen (but not peptide) bonds"/>
    <property type="evidence" value="ECO:0007669"/>
    <property type="project" value="InterPro"/>
</dbReference>
<dbReference type="Pfam" id="PF01522">
    <property type="entry name" value="Polysacc_deac_1"/>
    <property type="match status" value="1"/>
</dbReference>
<dbReference type="PROSITE" id="PS51677">
    <property type="entry name" value="NODB"/>
    <property type="match status" value="1"/>
</dbReference>
<dbReference type="CDD" id="cd10917">
    <property type="entry name" value="CE4_NodB_like_6s_7s"/>
    <property type="match status" value="1"/>
</dbReference>
<protein>
    <submittedName>
        <fullName evidence="3">Polysaccharide deacetylase family protein</fullName>
    </submittedName>
</protein>
<dbReference type="Proteomes" id="UP000247980">
    <property type="component" value="Unassembled WGS sequence"/>
</dbReference>
<evidence type="ECO:0000256" key="1">
    <source>
        <dbReference type="SAM" id="MobiDB-lite"/>
    </source>
</evidence>
<dbReference type="SUPFAM" id="SSF88713">
    <property type="entry name" value="Glycoside hydrolase/deacetylase"/>
    <property type="match status" value="1"/>
</dbReference>
<reference evidence="3 4" key="1">
    <citation type="submission" date="2018-05" db="EMBL/GenBank/DDBJ databases">
        <title>Genetic diversity of glacier-inhabiting Cryobacterium bacteria in China and description of Cryobacterium mengkeensis sp. nov. and Arthrobacter glacialis sp. nov.</title>
        <authorList>
            <person name="Liu Q."/>
            <person name="Xin Y.-H."/>
        </authorList>
    </citation>
    <scope>NUCLEOTIDE SEQUENCE [LARGE SCALE GENOMIC DNA]</scope>
    <source>
        <strain evidence="3 4">B7</strain>
    </source>
</reference>
<dbReference type="RefSeq" id="WP_110484503.1">
    <property type="nucleotide sequence ID" value="NZ_QJVC01000004.1"/>
</dbReference>
<dbReference type="InterPro" id="IPR011330">
    <property type="entry name" value="Glyco_hydro/deAcase_b/a-brl"/>
</dbReference>
<gene>
    <name evidence="3" type="ORF">CVS30_06390</name>
</gene>
<comment type="caution">
    <text evidence="3">The sequence shown here is derived from an EMBL/GenBank/DDBJ whole genome shotgun (WGS) entry which is preliminary data.</text>
</comment>
<proteinExistence type="predicted"/>
<dbReference type="OrthoDB" id="9763050at2"/>
<feature type="domain" description="NodB homology" evidence="2">
    <location>
        <begin position="40"/>
        <end position="226"/>
    </location>
</feature>
<name>A0A2V5J7T4_9MICC</name>
<sequence>MQVTEGHRATWQPTPDPLFVPGGAHNPTAEPLAAARGEGNVMALTFDDGPNPGATETLLDFLQETDIVATFCVVGENILAPHGIPLLRRIISEGHTVCNHGTSYADMGSWSHEQVEQDLKENLRIIREAAGEPKLPVPYFRAPNGSWGVTAEVAAALGIQPLGIGNVIYDWDGNDLSLPTLTEQLRAAIAPGAVVLAHDGGGDRTNTVAAVIAVITEKQAGGWRFTLPQGGLESPEAS</sequence>
<dbReference type="GO" id="GO:0005975">
    <property type="term" value="P:carbohydrate metabolic process"/>
    <property type="evidence" value="ECO:0007669"/>
    <property type="project" value="InterPro"/>
</dbReference>